<dbReference type="SMART" id="SM00676">
    <property type="entry name" value="DM10"/>
    <property type="match status" value="1"/>
</dbReference>
<organism evidence="10 11">
    <name type="scientific">Ostreococcus lucimarinus (strain CCE9901)</name>
    <dbReference type="NCBI Taxonomy" id="436017"/>
    <lineage>
        <taxon>Eukaryota</taxon>
        <taxon>Viridiplantae</taxon>
        <taxon>Chlorophyta</taxon>
        <taxon>Mamiellophyceae</taxon>
        <taxon>Mamiellales</taxon>
        <taxon>Bathycoccaceae</taxon>
        <taxon>Ostreococcus</taxon>
    </lineage>
</organism>
<dbReference type="InterPro" id="IPR036850">
    <property type="entry name" value="NDK-like_dom_sf"/>
</dbReference>
<evidence type="ECO:0000313" key="11">
    <source>
        <dbReference type="Proteomes" id="UP000001568"/>
    </source>
</evidence>
<dbReference type="GeneID" id="5004534"/>
<name>A4S4Z5_OSTLU</name>
<dbReference type="AlphaFoldDB" id="A4S4Z5"/>
<dbReference type="Pfam" id="PF00334">
    <property type="entry name" value="NDK"/>
    <property type="match status" value="1"/>
</dbReference>
<comment type="caution">
    <text evidence="8">Lacks conserved residue(s) required for the propagation of feature annotation.</text>
</comment>
<dbReference type="EMBL" id="CP000591">
    <property type="protein sequence ID" value="ABO98813.1"/>
    <property type="molecule type" value="Genomic_DNA"/>
</dbReference>
<dbReference type="OrthoDB" id="2162449at2759"/>
<gene>
    <name evidence="10" type="ORF">OSTLU_26583</name>
</gene>
<evidence type="ECO:0000256" key="5">
    <source>
        <dbReference type="ARBA" id="ARBA00022490"/>
    </source>
</evidence>
<dbReference type="PROSITE" id="PS51336">
    <property type="entry name" value="DM10"/>
    <property type="match status" value="1"/>
</dbReference>
<comment type="similarity">
    <text evidence="8">Belongs to the NDK family.</text>
</comment>
<dbReference type="RefSeq" id="XP_001420520.1">
    <property type="nucleotide sequence ID" value="XM_001420483.1"/>
</dbReference>
<reference evidence="10 11" key="1">
    <citation type="journal article" date="2007" name="Proc. Natl. Acad. Sci. U.S.A.">
        <title>The tiny eukaryote Ostreococcus provides genomic insights into the paradox of plankton speciation.</title>
        <authorList>
            <person name="Palenik B."/>
            <person name="Grimwood J."/>
            <person name="Aerts A."/>
            <person name="Rouze P."/>
            <person name="Salamov A."/>
            <person name="Putnam N."/>
            <person name="Dupont C."/>
            <person name="Jorgensen R."/>
            <person name="Derelle E."/>
            <person name="Rombauts S."/>
            <person name="Zhou K."/>
            <person name="Otillar R."/>
            <person name="Merchant S.S."/>
            <person name="Podell S."/>
            <person name="Gaasterland T."/>
            <person name="Napoli C."/>
            <person name="Gendler K."/>
            <person name="Manuell A."/>
            <person name="Tai V."/>
            <person name="Vallon O."/>
            <person name="Piganeau G."/>
            <person name="Jancek S."/>
            <person name="Heijde M."/>
            <person name="Jabbari K."/>
            <person name="Bowler C."/>
            <person name="Lohr M."/>
            <person name="Robbens S."/>
            <person name="Werner G."/>
            <person name="Dubchak I."/>
            <person name="Pazour G.J."/>
            <person name="Ren Q."/>
            <person name="Paulsen I."/>
            <person name="Delwiche C."/>
            <person name="Schmutz J."/>
            <person name="Rokhsar D."/>
            <person name="Van de Peer Y."/>
            <person name="Moreau H."/>
            <person name="Grigoriev I.V."/>
        </authorList>
    </citation>
    <scope>NUCLEOTIDE SEQUENCE [LARGE SCALE GENOMIC DNA]</scope>
    <source>
        <strain evidence="10 11">CCE9901</strain>
    </source>
</reference>
<evidence type="ECO:0000256" key="3">
    <source>
        <dbReference type="ARBA" id="ARBA00004138"/>
    </source>
</evidence>
<dbReference type="KEGG" id="olu:OSTLU_26583"/>
<evidence type="ECO:0000256" key="4">
    <source>
        <dbReference type="ARBA" id="ARBA00004245"/>
    </source>
</evidence>
<keyword evidence="11" id="KW-1185">Reference proteome</keyword>
<keyword evidence="5" id="KW-0963">Cytoplasm</keyword>
<dbReference type="Proteomes" id="UP000001568">
    <property type="component" value="Chromosome 11"/>
</dbReference>
<comment type="catalytic activity">
    <reaction evidence="1">
        <text>a 2'-deoxyribonucleoside 5'-diphosphate + ATP = a 2'-deoxyribonucleoside 5'-triphosphate + ADP</text>
        <dbReference type="Rhea" id="RHEA:44640"/>
        <dbReference type="ChEBI" id="CHEBI:30616"/>
        <dbReference type="ChEBI" id="CHEBI:61560"/>
        <dbReference type="ChEBI" id="CHEBI:73316"/>
        <dbReference type="ChEBI" id="CHEBI:456216"/>
        <dbReference type="EC" id="2.7.4.6"/>
    </reaction>
</comment>
<comment type="catalytic activity">
    <reaction evidence="2">
        <text>a ribonucleoside 5'-diphosphate + ATP = a ribonucleoside 5'-triphosphate + ADP</text>
        <dbReference type="Rhea" id="RHEA:18113"/>
        <dbReference type="ChEBI" id="CHEBI:30616"/>
        <dbReference type="ChEBI" id="CHEBI:57930"/>
        <dbReference type="ChEBI" id="CHEBI:61557"/>
        <dbReference type="ChEBI" id="CHEBI:456216"/>
        <dbReference type="EC" id="2.7.4.6"/>
    </reaction>
</comment>
<dbReference type="SMART" id="SM00562">
    <property type="entry name" value="NDK"/>
    <property type="match status" value="1"/>
</dbReference>
<dbReference type="eggNOG" id="KOG0888">
    <property type="taxonomic scope" value="Eukaryota"/>
</dbReference>
<feature type="domain" description="DM10" evidence="9">
    <location>
        <begin position="3"/>
        <end position="92"/>
    </location>
</feature>
<evidence type="ECO:0000256" key="8">
    <source>
        <dbReference type="PROSITE-ProRule" id="PRU00706"/>
    </source>
</evidence>
<dbReference type="HOGENOM" id="CLU_060216_3_1_1"/>
<dbReference type="GO" id="GO:0005879">
    <property type="term" value="C:axonemal microtubule"/>
    <property type="evidence" value="ECO:0007669"/>
    <property type="project" value="TreeGrafter"/>
</dbReference>
<comment type="subcellular location">
    <subcellularLocation>
        <location evidence="3">Cell projection</location>
        <location evidence="3">Cilium</location>
    </subcellularLocation>
    <subcellularLocation>
        <location evidence="4">Cytoplasm</location>
        <location evidence="4">Cytoskeleton</location>
    </subcellularLocation>
</comment>
<keyword evidence="7" id="KW-0966">Cell projection</keyword>
<protein>
    <recommendedName>
        <fullName evidence="9">DM10 domain-containing protein</fullName>
    </recommendedName>
</protein>
<dbReference type="InterPro" id="IPR006602">
    <property type="entry name" value="DM10_dom"/>
</dbReference>
<dbReference type="GO" id="GO:0004550">
    <property type="term" value="F:nucleoside diphosphate kinase activity"/>
    <property type="evidence" value="ECO:0007669"/>
    <property type="project" value="UniProtKB-EC"/>
</dbReference>
<dbReference type="Gene3D" id="3.30.70.141">
    <property type="entry name" value="Nucleoside diphosphate kinase-like domain"/>
    <property type="match status" value="1"/>
</dbReference>
<dbReference type="InterPro" id="IPR034907">
    <property type="entry name" value="NDK-like_dom"/>
</dbReference>
<accession>A4S4Z5</accession>
<dbReference type="PANTHER" id="PTHR43109:SF2">
    <property type="entry name" value="NUCLEOSIDE DIPHOSPHATE KINASE 7"/>
    <property type="match status" value="1"/>
</dbReference>
<dbReference type="Gene3D" id="2.30.29.170">
    <property type="match status" value="1"/>
</dbReference>
<evidence type="ECO:0000313" key="10">
    <source>
        <dbReference type="EMBL" id="ABO98813.1"/>
    </source>
</evidence>
<dbReference type="STRING" id="436017.A4S4Z5"/>
<evidence type="ECO:0000256" key="2">
    <source>
        <dbReference type="ARBA" id="ARBA00000937"/>
    </source>
</evidence>
<evidence type="ECO:0000256" key="1">
    <source>
        <dbReference type="ARBA" id="ARBA00000082"/>
    </source>
</evidence>
<dbReference type="OMA" id="VCMCLEI"/>
<evidence type="ECO:0000256" key="6">
    <source>
        <dbReference type="ARBA" id="ARBA00023212"/>
    </source>
</evidence>
<dbReference type="PANTHER" id="PTHR43109">
    <property type="entry name" value="NUCLEOSIDE DIPHOSPHATE KINASE 7"/>
    <property type="match status" value="1"/>
</dbReference>
<proteinExistence type="inferred from homology"/>
<evidence type="ECO:0000259" key="9">
    <source>
        <dbReference type="PROSITE" id="PS51336"/>
    </source>
</evidence>
<dbReference type="Gramene" id="ABO98813">
    <property type="protein sequence ID" value="ABO98813"/>
    <property type="gene ID" value="OSTLU_26583"/>
</dbReference>
<dbReference type="SUPFAM" id="SSF54919">
    <property type="entry name" value="Nucleoside diphosphate kinase, NDK"/>
    <property type="match status" value="1"/>
</dbReference>
<dbReference type="PROSITE" id="PS51374">
    <property type="entry name" value="NDPK_LIKE"/>
    <property type="match status" value="1"/>
</dbReference>
<evidence type="ECO:0000256" key="7">
    <source>
        <dbReference type="ARBA" id="ARBA00023273"/>
    </source>
</evidence>
<sequence length="352" mass="39126">MRTESRLGFQAVWVDPAQDFERAFTLFYYPEDGDVELIEDKRKKAFLRKCAPETPIALDELFIGATVTIWSRRLTVRGYADERTATAMKTKREESFALVSSENVCRIGRIVHAMQENGLTIAEMKTVAFGTSRLEELETALPRNARALASGTSCAIRAIGCEANAILARLFAHTNDVVRSMDEEHARALGELATGSSSKSPTEHSSLVVVKPSGMAHLGAILDFLCEKKGLDLIQARTLALTRLEAEAFYAVYVDVLDKEEVKMMIDELSCGACVALQLSRLRSPETLVDDIREIVGPRDPEIARVLRPESLRARFGEDKQRNAVHCADLTEDGELEVDFMFNLPRRTSVVA</sequence>
<keyword evidence="6" id="KW-0206">Cytoskeleton</keyword>